<dbReference type="AlphaFoldDB" id="A0A382JNK5"/>
<organism evidence="1">
    <name type="scientific">marine metagenome</name>
    <dbReference type="NCBI Taxonomy" id="408172"/>
    <lineage>
        <taxon>unclassified sequences</taxon>
        <taxon>metagenomes</taxon>
        <taxon>ecological metagenomes</taxon>
    </lineage>
</organism>
<accession>A0A382JNK5</accession>
<gene>
    <name evidence="1" type="ORF">METZ01_LOCUS265786</name>
</gene>
<proteinExistence type="predicted"/>
<dbReference type="EMBL" id="UINC01075088">
    <property type="protein sequence ID" value="SVC12932.1"/>
    <property type="molecule type" value="Genomic_DNA"/>
</dbReference>
<protein>
    <submittedName>
        <fullName evidence="1">Uncharacterized protein</fullName>
    </submittedName>
</protein>
<name>A0A382JNK5_9ZZZZ</name>
<evidence type="ECO:0000313" key="1">
    <source>
        <dbReference type="EMBL" id="SVC12932.1"/>
    </source>
</evidence>
<reference evidence="1" key="1">
    <citation type="submission" date="2018-05" db="EMBL/GenBank/DDBJ databases">
        <authorList>
            <person name="Lanie J.A."/>
            <person name="Ng W.-L."/>
            <person name="Kazmierczak K.M."/>
            <person name="Andrzejewski T.M."/>
            <person name="Davidsen T.M."/>
            <person name="Wayne K.J."/>
            <person name="Tettelin H."/>
            <person name="Glass J.I."/>
            <person name="Rusch D."/>
            <person name="Podicherti R."/>
            <person name="Tsui H.-C.T."/>
            <person name="Winkler M.E."/>
        </authorList>
    </citation>
    <scope>NUCLEOTIDE SEQUENCE</scope>
</reference>
<sequence>MIHGIKCTFTFILLSTNIKTLIKLKLFSYVLPSK</sequence>
<feature type="non-terminal residue" evidence="1">
    <location>
        <position position="34"/>
    </location>
</feature>